<evidence type="ECO:0000256" key="1">
    <source>
        <dbReference type="SAM" id="Phobius"/>
    </source>
</evidence>
<dbReference type="EMBL" id="ADVG01000005">
    <property type="protein sequence ID" value="EFH80179.1"/>
    <property type="molecule type" value="Genomic_DNA"/>
</dbReference>
<keyword evidence="1" id="KW-0472">Membrane</keyword>
<keyword evidence="1" id="KW-0812">Transmembrane</keyword>
<dbReference type="Proteomes" id="UP000004508">
    <property type="component" value="Unassembled WGS sequence"/>
</dbReference>
<organism evidence="2 3">
    <name type="scientific">Ktedonobacter racemifer DSM 44963</name>
    <dbReference type="NCBI Taxonomy" id="485913"/>
    <lineage>
        <taxon>Bacteria</taxon>
        <taxon>Bacillati</taxon>
        <taxon>Chloroflexota</taxon>
        <taxon>Ktedonobacteria</taxon>
        <taxon>Ktedonobacterales</taxon>
        <taxon>Ktedonobacteraceae</taxon>
        <taxon>Ktedonobacter</taxon>
    </lineage>
</organism>
<evidence type="ECO:0000313" key="3">
    <source>
        <dbReference type="Proteomes" id="UP000004508"/>
    </source>
</evidence>
<protein>
    <submittedName>
        <fullName evidence="2">Uncharacterized protein</fullName>
    </submittedName>
</protein>
<evidence type="ECO:0000313" key="2">
    <source>
        <dbReference type="EMBL" id="EFH80179.1"/>
    </source>
</evidence>
<keyword evidence="3" id="KW-1185">Reference proteome</keyword>
<accession>D6U8G8</accession>
<dbReference type="InParanoid" id="D6U8G8"/>
<comment type="caution">
    <text evidence="2">The sequence shown here is derived from an EMBL/GenBank/DDBJ whole genome shotgun (WGS) entry which is preliminary data.</text>
</comment>
<name>D6U8G8_KTERA</name>
<feature type="transmembrane region" description="Helical" evidence="1">
    <location>
        <begin position="72"/>
        <end position="94"/>
    </location>
</feature>
<proteinExistence type="predicted"/>
<sequence length="145" mass="16288">MVVTLAYAHPLIALGSSPTWVSHSRVPVLSSSGNTSSLLARLEKNFSYLAERSHMHEKTYHPCLTLPRHKGAVLFILPGGICFCALSVSLRTLWVLRTRPSKWMSCGDDSVKIVVGEQYRSPTLGQIWTSHIHPDRFLLHRGQFH</sequence>
<reference evidence="2 3" key="1">
    <citation type="journal article" date="2011" name="Stand. Genomic Sci.">
        <title>Non-contiguous finished genome sequence and contextual data of the filamentous soil bacterium Ktedonobacter racemifer type strain (SOSP1-21).</title>
        <authorList>
            <person name="Chang Y.J."/>
            <person name="Land M."/>
            <person name="Hauser L."/>
            <person name="Chertkov O."/>
            <person name="Del Rio T.G."/>
            <person name="Nolan M."/>
            <person name="Copeland A."/>
            <person name="Tice H."/>
            <person name="Cheng J.F."/>
            <person name="Lucas S."/>
            <person name="Han C."/>
            <person name="Goodwin L."/>
            <person name="Pitluck S."/>
            <person name="Ivanova N."/>
            <person name="Ovchinikova G."/>
            <person name="Pati A."/>
            <person name="Chen A."/>
            <person name="Palaniappan K."/>
            <person name="Mavromatis K."/>
            <person name="Liolios K."/>
            <person name="Brettin T."/>
            <person name="Fiebig A."/>
            <person name="Rohde M."/>
            <person name="Abt B."/>
            <person name="Goker M."/>
            <person name="Detter J.C."/>
            <person name="Woyke T."/>
            <person name="Bristow J."/>
            <person name="Eisen J.A."/>
            <person name="Markowitz V."/>
            <person name="Hugenholtz P."/>
            <person name="Kyrpides N.C."/>
            <person name="Klenk H.P."/>
            <person name="Lapidus A."/>
        </authorList>
    </citation>
    <scope>NUCLEOTIDE SEQUENCE [LARGE SCALE GENOMIC DNA]</scope>
    <source>
        <strain evidence="3">DSM 44963</strain>
    </source>
</reference>
<dbReference type="AlphaFoldDB" id="D6U8G8"/>
<gene>
    <name evidence="2" type="ORF">Krac_0747</name>
</gene>
<keyword evidence="1" id="KW-1133">Transmembrane helix</keyword>